<evidence type="ECO:0000256" key="5">
    <source>
        <dbReference type="ARBA" id="ARBA00047534"/>
    </source>
</evidence>
<proteinExistence type="inferred from homology"/>
<dbReference type="VEuPathDB" id="FungiDB:ASPCADRAFT_502833"/>
<evidence type="ECO:0000256" key="6">
    <source>
        <dbReference type="ARBA" id="ARBA00049485"/>
    </source>
</evidence>
<dbReference type="InterPro" id="IPR050523">
    <property type="entry name" value="AKR_Detox_Biosynth"/>
</dbReference>
<feature type="domain" description="NADP-dependent oxidoreductase" evidence="7">
    <location>
        <begin position="10"/>
        <end position="317"/>
    </location>
</feature>
<dbReference type="SUPFAM" id="SSF51430">
    <property type="entry name" value="NAD(P)-linked oxidoreductase"/>
    <property type="match status" value="1"/>
</dbReference>
<dbReference type="PROSITE" id="PS00062">
    <property type="entry name" value="ALDOKETO_REDUCTASE_2"/>
    <property type="match status" value="1"/>
</dbReference>
<dbReference type="InterPro" id="IPR036812">
    <property type="entry name" value="NAD(P)_OxRdtase_dom_sf"/>
</dbReference>
<dbReference type="AlphaFoldDB" id="A0A1R3S1C2"/>
<dbReference type="InterPro" id="IPR018170">
    <property type="entry name" value="Aldo/ket_reductase_CS"/>
</dbReference>
<evidence type="ECO:0000256" key="1">
    <source>
        <dbReference type="ARBA" id="ARBA00012845"/>
    </source>
</evidence>
<dbReference type="OMA" id="WCVHHSA"/>
<dbReference type="Gene3D" id="3.20.20.100">
    <property type="entry name" value="NADP-dependent oxidoreductase domain"/>
    <property type="match status" value="1"/>
</dbReference>
<comment type="function">
    <text evidence="3">Catalyzes the initial reaction in the xylose utilization pathway by reducing D-xylose into xylitol. Xylose is a major component of hemicelluloses such as xylan. Most fungi utilize D-xylose via three enzymatic reactions, xylose reductase (XR), xylitol dehydrogenase (XDH), and xylulokinase, to form xylulose 5-phosphate, which enters pentose phosphate pathway.</text>
</comment>
<evidence type="ECO:0000313" key="9">
    <source>
        <dbReference type="Proteomes" id="UP000188318"/>
    </source>
</evidence>
<keyword evidence="9" id="KW-1185">Reference proteome</keyword>
<dbReference type="CDD" id="cd19075">
    <property type="entry name" value="AKR_AKR7A1-5"/>
    <property type="match status" value="1"/>
</dbReference>
<comment type="catalytic activity">
    <reaction evidence="5">
        <text>xylitol + NADP(+) = D-xylose + NADPH + H(+)</text>
        <dbReference type="Rhea" id="RHEA:27445"/>
        <dbReference type="ChEBI" id="CHEBI:15378"/>
        <dbReference type="ChEBI" id="CHEBI:17151"/>
        <dbReference type="ChEBI" id="CHEBI:53455"/>
        <dbReference type="ChEBI" id="CHEBI:57783"/>
        <dbReference type="ChEBI" id="CHEBI:58349"/>
        <dbReference type="EC" id="1.1.1.307"/>
    </reaction>
</comment>
<dbReference type="Pfam" id="PF00248">
    <property type="entry name" value="Aldo_ket_red"/>
    <property type="match status" value="1"/>
</dbReference>
<accession>A0A1R3S1C2</accession>
<evidence type="ECO:0000313" key="8">
    <source>
        <dbReference type="EMBL" id="OOG00537.1"/>
    </source>
</evidence>
<dbReference type="GO" id="GO:0016491">
    <property type="term" value="F:oxidoreductase activity"/>
    <property type="evidence" value="ECO:0007669"/>
    <property type="project" value="UniProtKB-KW"/>
</dbReference>
<sequence length="351" mass="39898">MSTNAHSRNRIILGLMTLGPDTTHGARITSLDEFKASLDLFQRKGYHELDTARLYDAGRQEAFTREAQWKERGLSIASKWYPIAPGTHKPEVLEEKLNESLRELGTDSLDIFYLHGPDRGTPYSETLEAVDKLYRAGKFKQLGLSNFSAFEVAEIVTLCNERGWIRPTIYQAVYNAITRNIEVELVPCCRRYGIDIVIFNPLAGGFFSGKYKSTEKPSDGRFSDQNRLLGQMYRDRYFKDSVFDALQLLEPVVEKHGLTLVEVALRWCVHHSALRVTDGNDGIITGFSSLSQLESNLNDLEKGPLPEELVQALDQAWYMVKADSANFWHGDLVYQYDTQKALFGIFSSRTY</sequence>
<dbReference type="EMBL" id="KV907493">
    <property type="protein sequence ID" value="OOG00537.1"/>
    <property type="molecule type" value="Genomic_DNA"/>
</dbReference>
<reference evidence="9" key="1">
    <citation type="journal article" date="2017" name="Genome Biol.">
        <title>Comparative genomics reveals high biological diversity and specific adaptations in the industrially and medically important fungal genus Aspergillus.</title>
        <authorList>
            <person name="de Vries R.P."/>
            <person name="Riley R."/>
            <person name="Wiebenga A."/>
            <person name="Aguilar-Osorio G."/>
            <person name="Amillis S."/>
            <person name="Uchima C.A."/>
            <person name="Anderluh G."/>
            <person name="Asadollahi M."/>
            <person name="Askin M."/>
            <person name="Barry K."/>
            <person name="Battaglia E."/>
            <person name="Bayram O."/>
            <person name="Benocci T."/>
            <person name="Braus-Stromeyer S.A."/>
            <person name="Caldana C."/>
            <person name="Canovas D."/>
            <person name="Cerqueira G.C."/>
            <person name="Chen F."/>
            <person name="Chen W."/>
            <person name="Choi C."/>
            <person name="Clum A."/>
            <person name="Dos Santos R.A."/>
            <person name="Damasio A.R."/>
            <person name="Diallinas G."/>
            <person name="Emri T."/>
            <person name="Fekete E."/>
            <person name="Flipphi M."/>
            <person name="Freyberg S."/>
            <person name="Gallo A."/>
            <person name="Gournas C."/>
            <person name="Habgood R."/>
            <person name="Hainaut M."/>
            <person name="Harispe M.L."/>
            <person name="Henrissat B."/>
            <person name="Hilden K.S."/>
            <person name="Hope R."/>
            <person name="Hossain A."/>
            <person name="Karabika E."/>
            <person name="Karaffa L."/>
            <person name="Karanyi Z."/>
            <person name="Krasevec N."/>
            <person name="Kuo A."/>
            <person name="Kusch H."/>
            <person name="LaButti K."/>
            <person name="Lagendijk E.L."/>
            <person name="Lapidus A."/>
            <person name="Levasseur A."/>
            <person name="Lindquist E."/>
            <person name="Lipzen A."/>
            <person name="Logrieco A.F."/>
            <person name="MacCabe A."/>
            <person name="Maekelae M.R."/>
            <person name="Malavazi I."/>
            <person name="Melin P."/>
            <person name="Meyer V."/>
            <person name="Mielnichuk N."/>
            <person name="Miskei M."/>
            <person name="Molnar A.P."/>
            <person name="Mule G."/>
            <person name="Ngan C.Y."/>
            <person name="Orejas M."/>
            <person name="Orosz E."/>
            <person name="Ouedraogo J.P."/>
            <person name="Overkamp K.M."/>
            <person name="Park H.-S."/>
            <person name="Perrone G."/>
            <person name="Piumi F."/>
            <person name="Punt P.J."/>
            <person name="Ram A.F."/>
            <person name="Ramon A."/>
            <person name="Rauscher S."/>
            <person name="Record E."/>
            <person name="Riano-Pachon D.M."/>
            <person name="Robert V."/>
            <person name="Roehrig J."/>
            <person name="Ruller R."/>
            <person name="Salamov A."/>
            <person name="Salih N.S."/>
            <person name="Samson R.A."/>
            <person name="Sandor E."/>
            <person name="Sanguinetti M."/>
            <person name="Schuetze T."/>
            <person name="Sepcic K."/>
            <person name="Shelest E."/>
            <person name="Sherlock G."/>
            <person name="Sophianopoulou V."/>
            <person name="Squina F.M."/>
            <person name="Sun H."/>
            <person name="Susca A."/>
            <person name="Todd R.B."/>
            <person name="Tsang A."/>
            <person name="Unkles S.E."/>
            <person name="van de Wiele N."/>
            <person name="van Rossen-Uffink D."/>
            <person name="Oliveira J.V."/>
            <person name="Vesth T.C."/>
            <person name="Visser J."/>
            <person name="Yu J.-H."/>
            <person name="Zhou M."/>
            <person name="Andersen M.R."/>
            <person name="Archer D.B."/>
            <person name="Baker S.E."/>
            <person name="Benoit I."/>
            <person name="Brakhage A.A."/>
            <person name="Braus G.H."/>
            <person name="Fischer R."/>
            <person name="Frisvad J.C."/>
            <person name="Goldman G.H."/>
            <person name="Houbraken J."/>
            <person name="Oakley B."/>
            <person name="Pocsi I."/>
            <person name="Scazzocchio C."/>
            <person name="Seiboth B."/>
            <person name="vanKuyk P.A."/>
            <person name="Wortman J."/>
            <person name="Dyer P.S."/>
            <person name="Grigoriev I.V."/>
        </authorList>
    </citation>
    <scope>NUCLEOTIDE SEQUENCE [LARGE SCALE GENOMIC DNA]</scope>
    <source>
        <strain evidence="9">ITEM 5010</strain>
    </source>
</reference>
<comment type="catalytic activity">
    <reaction evidence="6">
        <text>xylitol + NAD(+) = D-xylose + NADH + H(+)</text>
        <dbReference type="Rhea" id="RHEA:27441"/>
        <dbReference type="ChEBI" id="CHEBI:15378"/>
        <dbReference type="ChEBI" id="CHEBI:17151"/>
        <dbReference type="ChEBI" id="CHEBI:53455"/>
        <dbReference type="ChEBI" id="CHEBI:57540"/>
        <dbReference type="ChEBI" id="CHEBI:57945"/>
        <dbReference type="EC" id="1.1.1.307"/>
    </reaction>
</comment>
<dbReference type="InterPro" id="IPR020471">
    <property type="entry name" value="AKR"/>
</dbReference>
<dbReference type="PRINTS" id="PR00069">
    <property type="entry name" value="ALDKETRDTASE"/>
</dbReference>
<organism evidence="8 9">
    <name type="scientific">Aspergillus carbonarius (strain ITEM 5010)</name>
    <dbReference type="NCBI Taxonomy" id="602072"/>
    <lineage>
        <taxon>Eukaryota</taxon>
        <taxon>Fungi</taxon>
        <taxon>Dikarya</taxon>
        <taxon>Ascomycota</taxon>
        <taxon>Pezizomycotina</taxon>
        <taxon>Eurotiomycetes</taxon>
        <taxon>Eurotiomycetidae</taxon>
        <taxon>Eurotiales</taxon>
        <taxon>Aspergillaceae</taxon>
        <taxon>Aspergillus</taxon>
        <taxon>Aspergillus subgen. Circumdati</taxon>
    </lineage>
</organism>
<evidence type="ECO:0000256" key="3">
    <source>
        <dbReference type="ARBA" id="ARBA00025065"/>
    </source>
</evidence>
<name>A0A1R3S1C2_ASPC5</name>
<protein>
    <recommendedName>
        <fullName evidence="1">D-xylose reductase [NAD(P)H]</fullName>
        <ecNumber evidence="1">1.1.1.307</ecNumber>
    </recommendedName>
</protein>
<gene>
    <name evidence="8" type="ORF">ASPCADRAFT_502833</name>
</gene>
<dbReference type="EC" id="1.1.1.307" evidence="1"/>
<dbReference type="Proteomes" id="UP000188318">
    <property type="component" value="Unassembled WGS sequence"/>
</dbReference>
<dbReference type="InterPro" id="IPR023210">
    <property type="entry name" value="NADP_OxRdtase_dom"/>
</dbReference>
<dbReference type="PANTHER" id="PTHR43364">
    <property type="entry name" value="NADH-SPECIFIC METHYLGLYOXAL REDUCTASE-RELATED"/>
    <property type="match status" value="1"/>
</dbReference>
<keyword evidence="2" id="KW-0560">Oxidoreductase</keyword>
<evidence type="ECO:0000256" key="2">
    <source>
        <dbReference type="ARBA" id="ARBA00023002"/>
    </source>
</evidence>
<evidence type="ECO:0000256" key="4">
    <source>
        <dbReference type="ARBA" id="ARBA00038157"/>
    </source>
</evidence>
<dbReference type="STRING" id="602072.A0A1R3S1C2"/>
<dbReference type="PANTHER" id="PTHR43364:SF4">
    <property type="entry name" value="NAD(P)-LINKED OXIDOREDUCTASE SUPERFAMILY PROTEIN"/>
    <property type="match status" value="1"/>
</dbReference>
<evidence type="ECO:0000259" key="7">
    <source>
        <dbReference type="Pfam" id="PF00248"/>
    </source>
</evidence>
<dbReference type="OrthoDB" id="2310150at2759"/>
<comment type="similarity">
    <text evidence="4">Belongs to the aldo/keto reductase family. Aldo/keto reductase 2 subfamily.</text>
</comment>